<dbReference type="GO" id="GO:0004729">
    <property type="term" value="F:oxygen-dependent protoporphyrinogen oxidase activity"/>
    <property type="evidence" value="ECO:0007669"/>
    <property type="project" value="InterPro"/>
</dbReference>
<name>A0A553JV62_SHEHA</name>
<sequence>MSKILIIYSSVHGQTRKICECLQKQFIALGNEVVISCLAECPDLADFDKIVLGASIRHGKHNPSVYDFVTQHRAILDTKITSFFSVNLVARKPAKNTPKTNPYMLAFIEKSEWQPNLLQVFAGKLNYQGYGFVDRNAIRFIMWLTKGPTDALTNIEYTDWDKVDIFSREFSGL</sequence>
<dbReference type="InterPro" id="IPR052200">
    <property type="entry name" value="Protoporphyrinogen_IX_DH"/>
</dbReference>
<comment type="caution">
    <text evidence="9">The sequence shown here is derived from an EMBL/GenBank/DDBJ whole genome shotgun (WGS) entry which is preliminary data.</text>
</comment>
<evidence type="ECO:0000256" key="7">
    <source>
        <dbReference type="HAMAP-Rule" id="MF_00853"/>
    </source>
</evidence>
<comment type="catalytic activity">
    <reaction evidence="7">
        <text>protoporphyrinogen IX + 3 a ubiquinone = protoporphyrin IX + 3 a ubiquinol</text>
        <dbReference type="Rhea" id="RHEA:63936"/>
        <dbReference type="Rhea" id="RHEA-COMP:9565"/>
        <dbReference type="Rhea" id="RHEA-COMP:9566"/>
        <dbReference type="ChEBI" id="CHEBI:16389"/>
        <dbReference type="ChEBI" id="CHEBI:17976"/>
        <dbReference type="ChEBI" id="CHEBI:57306"/>
        <dbReference type="ChEBI" id="CHEBI:57307"/>
    </reaction>
</comment>
<comment type="cofactor">
    <cofactor evidence="7">
        <name>FMN</name>
        <dbReference type="ChEBI" id="CHEBI:58210"/>
    </cofactor>
    <text evidence="7">Binds 1 FMN non-covalently per subunit.</text>
</comment>
<organism evidence="9 10">
    <name type="scientific">Shewanella hanedai</name>
    <name type="common">Alteromonas hanedai</name>
    <dbReference type="NCBI Taxonomy" id="25"/>
    <lineage>
        <taxon>Bacteria</taxon>
        <taxon>Pseudomonadati</taxon>
        <taxon>Pseudomonadota</taxon>
        <taxon>Gammaproteobacteria</taxon>
        <taxon>Alteromonadales</taxon>
        <taxon>Shewanellaceae</taxon>
        <taxon>Shewanella</taxon>
    </lineage>
</organism>
<dbReference type="GO" id="GO:0070819">
    <property type="term" value="F:menaquinone-dependent protoporphyrinogen oxidase activity"/>
    <property type="evidence" value="ECO:0007669"/>
    <property type="project" value="UniProtKB-UniRule"/>
</dbReference>
<dbReference type="GO" id="GO:0010181">
    <property type="term" value="F:FMN binding"/>
    <property type="evidence" value="ECO:0007669"/>
    <property type="project" value="UniProtKB-UniRule"/>
</dbReference>
<keyword evidence="6 7" id="KW-0627">Porphyrin biosynthesis</keyword>
<protein>
    <recommendedName>
        <fullName evidence="7">Protoporphyrinogen IX dehydrogenase [quinone]</fullName>
        <ecNumber evidence="7">1.3.5.3</ecNumber>
    </recommendedName>
    <alternativeName>
        <fullName evidence="7">Protoporphyrinogen IX dehydrogenase [menaquinone]</fullName>
    </alternativeName>
    <alternativeName>
        <fullName evidence="7">Protoporphyrinogen IX dehydrogenase [ubiquinone]</fullName>
    </alternativeName>
    <alternativeName>
        <fullName evidence="7">Protoporphyrinogen oxidase</fullName>
        <shortName evidence="7">PPO</shortName>
    </alternativeName>
</protein>
<dbReference type="InterPro" id="IPR044264">
    <property type="entry name" value="HemG"/>
</dbReference>
<evidence type="ECO:0000256" key="6">
    <source>
        <dbReference type="ARBA" id="ARBA00023244"/>
    </source>
</evidence>
<dbReference type="EC" id="1.3.5.3" evidence="7"/>
<comment type="catalytic activity">
    <reaction evidence="7">
        <text>protoporphyrinogen IX + 3 a quinone = protoporphyrin IX + 3 a quinol</text>
        <dbReference type="Rhea" id="RHEA:65032"/>
        <dbReference type="ChEBI" id="CHEBI:24646"/>
        <dbReference type="ChEBI" id="CHEBI:57306"/>
        <dbReference type="ChEBI" id="CHEBI:57307"/>
        <dbReference type="ChEBI" id="CHEBI:132124"/>
        <dbReference type="EC" id="1.3.5.3"/>
    </reaction>
</comment>
<comment type="catalytic activity">
    <reaction evidence="7">
        <text>protoporphyrinogen IX + 3 a menaquinone = protoporphyrin IX + 3 a menaquinol</text>
        <dbReference type="Rhea" id="RHEA:27409"/>
        <dbReference type="Rhea" id="RHEA-COMP:9537"/>
        <dbReference type="Rhea" id="RHEA-COMP:9539"/>
        <dbReference type="ChEBI" id="CHEBI:16374"/>
        <dbReference type="ChEBI" id="CHEBI:18151"/>
        <dbReference type="ChEBI" id="CHEBI:57306"/>
        <dbReference type="ChEBI" id="CHEBI:57307"/>
        <dbReference type="EC" id="1.3.5.3"/>
    </reaction>
</comment>
<dbReference type="HAMAP" id="MF_00853">
    <property type="entry name" value="HemG"/>
    <property type="match status" value="1"/>
</dbReference>
<keyword evidence="7" id="KW-1003">Cell membrane</keyword>
<dbReference type="NCBIfam" id="NF008316">
    <property type="entry name" value="PRK11104.1"/>
    <property type="match status" value="1"/>
</dbReference>
<evidence type="ECO:0000256" key="1">
    <source>
        <dbReference type="ARBA" id="ARBA00022630"/>
    </source>
</evidence>
<dbReference type="Proteomes" id="UP000318126">
    <property type="component" value="Unassembled WGS sequence"/>
</dbReference>
<dbReference type="RefSeq" id="WP_143562788.1">
    <property type="nucleotide sequence ID" value="NZ_BMPL01000001.1"/>
</dbReference>
<dbReference type="OrthoDB" id="9795729at2"/>
<keyword evidence="10" id="KW-1185">Reference proteome</keyword>
<evidence type="ECO:0000313" key="10">
    <source>
        <dbReference type="Proteomes" id="UP000318126"/>
    </source>
</evidence>
<keyword evidence="5" id="KW-0472">Membrane</keyword>
<dbReference type="GO" id="GO:0005886">
    <property type="term" value="C:plasma membrane"/>
    <property type="evidence" value="ECO:0007669"/>
    <property type="project" value="UniProtKB-SubCell"/>
</dbReference>
<dbReference type="AlphaFoldDB" id="A0A553JV62"/>
<evidence type="ECO:0000256" key="2">
    <source>
        <dbReference type="ARBA" id="ARBA00022643"/>
    </source>
</evidence>
<proteinExistence type="inferred from homology"/>
<feature type="domain" description="Flavodoxin" evidence="8">
    <location>
        <begin position="5"/>
        <end position="150"/>
    </location>
</feature>
<evidence type="ECO:0000256" key="5">
    <source>
        <dbReference type="ARBA" id="ARBA00023136"/>
    </source>
</evidence>
<dbReference type="EMBL" id="VKGK01000001">
    <property type="protein sequence ID" value="TRY16342.1"/>
    <property type="molecule type" value="Genomic_DNA"/>
</dbReference>
<evidence type="ECO:0000256" key="4">
    <source>
        <dbReference type="ARBA" id="ARBA00023002"/>
    </source>
</evidence>
<keyword evidence="4 7" id="KW-0560">Oxidoreductase</keyword>
<dbReference type="InterPro" id="IPR029039">
    <property type="entry name" value="Flavoprotein-like_sf"/>
</dbReference>
<dbReference type="Pfam" id="PF12724">
    <property type="entry name" value="Flavodoxin_5"/>
    <property type="match status" value="1"/>
</dbReference>
<dbReference type="PANTHER" id="PTHR38030">
    <property type="entry name" value="PROTOPORPHYRINOGEN IX DEHYDROGENASE [MENAQUINONE]"/>
    <property type="match status" value="1"/>
</dbReference>
<dbReference type="Gene3D" id="3.40.50.360">
    <property type="match status" value="1"/>
</dbReference>
<keyword evidence="1 7" id="KW-0285">Flavoprotein</keyword>
<dbReference type="UniPathway" id="UPA00251">
    <property type="reaction ID" value="UER00324"/>
</dbReference>
<evidence type="ECO:0000256" key="3">
    <source>
        <dbReference type="ARBA" id="ARBA00022741"/>
    </source>
</evidence>
<comment type="pathway">
    <text evidence="7">Porphyrin-containing compound metabolism; protoporphyrin-IX biosynthesis; protoporphyrin-IX from protoporphyrinogen-IX: step 1/1.</text>
</comment>
<dbReference type="SUPFAM" id="SSF52218">
    <property type="entry name" value="Flavoproteins"/>
    <property type="match status" value="1"/>
</dbReference>
<comment type="function">
    <text evidence="7">Catalyzes the 6-electron oxidation of protoporphyrinogen IX to form protoporphyrin IX; under anaerobic conditions uses menaquinone as an electron acceptor, under aerobic conditions uses ubiquinone as an electron acceptor.</text>
</comment>
<dbReference type="GO" id="GO:0006782">
    <property type="term" value="P:protoporphyrinogen IX biosynthetic process"/>
    <property type="evidence" value="ECO:0007669"/>
    <property type="project" value="UniProtKB-UniRule"/>
</dbReference>
<gene>
    <name evidence="7 9" type="primary">hemG</name>
    <name evidence="9" type="ORF">FN961_01590</name>
</gene>
<keyword evidence="2 7" id="KW-0288">FMN</keyword>
<dbReference type="PANTHER" id="PTHR38030:SF2">
    <property type="entry name" value="PROTOPORPHYRINOGEN IX DEHYDROGENASE [QUINONE]"/>
    <property type="match status" value="1"/>
</dbReference>
<reference evidence="10" key="1">
    <citation type="submission" date="2019-07" db="EMBL/GenBank/DDBJ databases">
        <title>Shewanella sp. YLB-08 draft genomic sequence.</title>
        <authorList>
            <person name="Yu L."/>
        </authorList>
    </citation>
    <scope>NUCLEOTIDE SEQUENCE [LARGE SCALE GENOMIC DNA]</scope>
    <source>
        <strain evidence="10">JCM 20706</strain>
    </source>
</reference>
<evidence type="ECO:0000313" key="9">
    <source>
        <dbReference type="EMBL" id="TRY16342.1"/>
    </source>
</evidence>
<comment type="similarity">
    <text evidence="7">Belongs to the HemG family.</text>
</comment>
<comment type="subcellular location">
    <subcellularLocation>
        <location evidence="7">Cell membrane</location>
        <topology evidence="7">Peripheral membrane protein</topology>
    </subcellularLocation>
</comment>
<evidence type="ECO:0000259" key="8">
    <source>
        <dbReference type="Pfam" id="PF12724"/>
    </source>
</evidence>
<accession>A0A553JV62</accession>
<dbReference type="InterPro" id="IPR026816">
    <property type="entry name" value="Flavodoxin_dom"/>
</dbReference>
<keyword evidence="3 7" id="KW-0547">Nucleotide-binding</keyword>